<dbReference type="InterPro" id="IPR036388">
    <property type="entry name" value="WH-like_DNA-bd_sf"/>
</dbReference>
<feature type="domain" description="RNA polymerase sigma-70 region 2" evidence="5">
    <location>
        <begin position="27"/>
        <end position="93"/>
    </location>
</feature>
<sequence length="192" mass="22968">MGPLFLHTDKALLHRLQNNDESALTELYEKYWNPVYLYTYNVLRDKEICKDIVQDLFMDIWNRREKLNITSTFKAYLFSSARYQIFAQIRQKEKNLGNHLFENLDQRLHHSSPESEYLYQELVQRIGATVERLPKKCREVYTLSREEQLSHAEISQFLDISTKTVENHISKALKALRSSVGSYLFFIWFLFF</sequence>
<dbReference type="InterPro" id="IPR013249">
    <property type="entry name" value="RNA_pol_sigma70_r4_t2"/>
</dbReference>
<evidence type="ECO:0000313" key="8">
    <source>
        <dbReference type="Proteomes" id="UP000310406"/>
    </source>
</evidence>
<dbReference type="InterPro" id="IPR013324">
    <property type="entry name" value="RNA_pol_sigma_r3/r4-like"/>
</dbReference>
<evidence type="ECO:0000256" key="1">
    <source>
        <dbReference type="ARBA" id="ARBA00010641"/>
    </source>
</evidence>
<keyword evidence="4" id="KW-0804">Transcription</keyword>
<organism evidence="7 8">
    <name type="scientific">Flagellimonas alvinocaridis</name>
    <dbReference type="NCBI Taxonomy" id="2530200"/>
    <lineage>
        <taxon>Bacteria</taxon>
        <taxon>Pseudomonadati</taxon>
        <taxon>Bacteroidota</taxon>
        <taxon>Flavobacteriia</taxon>
        <taxon>Flavobacteriales</taxon>
        <taxon>Flavobacteriaceae</taxon>
        <taxon>Flagellimonas</taxon>
    </lineage>
</organism>
<comment type="caution">
    <text evidence="7">The sequence shown here is derived from an EMBL/GenBank/DDBJ whole genome shotgun (WGS) entry which is preliminary data.</text>
</comment>
<keyword evidence="8" id="KW-1185">Reference proteome</keyword>
<accession>A0A4S8RNF3</accession>
<evidence type="ECO:0000256" key="3">
    <source>
        <dbReference type="ARBA" id="ARBA00023082"/>
    </source>
</evidence>
<evidence type="ECO:0000256" key="4">
    <source>
        <dbReference type="ARBA" id="ARBA00023163"/>
    </source>
</evidence>
<name>A0A4S8RNF3_9FLAO</name>
<dbReference type="OrthoDB" id="665981at2"/>
<dbReference type="Pfam" id="PF04542">
    <property type="entry name" value="Sigma70_r2"/>
    <property type="match status" value="1"/>
</dbReference>
<reference evidence="7 8" key="1">
    <citation type="submission" date="2019-03" db="EMBL/GenBank/DDBJ databases">
        <title>Muricauda SCR12 sp.nov, a marine bacterium isolated from Pacific Ocean:the Okinawa trough.</title>
        <authorList>
            <person name="Liu L."/>
        </authorList>
    </citation>
    <scope>NUCLEOTIDE SEQUENCE [LARGE SCALE GENOMIC DNA]</scope>
    <source>
        <strain evidence="7 8">SCR12</strain>
    </source>
</reference>
<dbReference type="SUPFAM" id="SSF88659">
    <property type="entry name" value="Sigma3 and sigma4 domains of RNA polymerase sigma factors"/>
    <property type="match status" value="1"/>
</dbReference>
<dbReference type="RefSeq" id="WP_136566458.1">
    <property type="nucleotide sequence ID" value="NZ_SNTZ01000004.1"/>
</dbReference>
<dbReference type="PANTHER" id="PTHR43133">
    <property type="entry name" value="RNA POLYMERASE ECF-TYPE SIGMA FACTO"/>
    <property type="match status" value="1"/>
</dbReference>
<dbReference type="NCBIfam" id="TIGR02985">
    <property type="entry name" value="Sig70_bacteroi1"/>
    <property type="match status" value="1"/>
</dbReference>
<dbReference type="GO" id="GO:0016987">
    <property type="term" value="F:sigma factor activity"/>
    <property type="evidence" value="ECO:0007669"/>
    <property type="project" value="UniProtKB-KW"/>
</dbReference>
<dbReference type="InterPro" id="IPR014327">
    <property type="entry name" value="RNA_pol_sigma70_bacteroid"/>
</dbReference>
<feature type="domain" description="RNA polymerase sigma factor 70 region 4 type 2" evidence="6">
    <location>
        <begin position="125"/>
        <end position="176"/>
    </location>
</feature>
<dbReference type="Gene3D" id="1.10.1740.10">
    <property type="match status" value="1"/>
</dbReference>
<dbReference type="Pfam" id="PF08281">
    <property type="entry name" value="Sigma70_r4_2"/>
    <property type="match status" value="1"/>
</dbReference>
<dbReference type="GO" id="GO:0003677">
    <property type="term" value="F:DNA binding"/>
    <property type="evidence" value="ECO:0007669"/>
    <property type="project" value="InterPro"/>
</dbReference>
<dbReference type="Gene3D" id="1.10.10.10">
    <property type="entry name" value="Winged helix-like DNA-binding domain superfamily/Winged helix DNA-binding domain"/>
    <property type="match status" value="1"/>
</dbReference>
<evidence type="ECO:0000259" key="6">
    <source>
        <dbReference type="Pfam" id="PF08281"/>
    </source>
</evidence>
<keyword evidence="3" id="KW-0731">Sigma factor</keyword>
<dbReference type="NCBIfam" id="TIGR02937">
    <property type="entry name" value="sigma70-ECF"/>
    <property type="match status" value="1"/>
</dbReference>
<protein>
    <submittedName>
        <fullName evidence="7">RNA polymerase sigma-70 factor</fullName>
    </submittedName>
</protein>
<proteinExistence type="inferred from homology"/>
<dbReference type="InterPro" id="IPR007627">
    <property type="entry name" value="RNA_pol_sigma70_r2"/>
</dbReference>
<dbReference type="CDD" id="cd06171">
    <property type="entry name" value="Sigma70_r4"/>
    <property type="match status" value="1"/>
</dbReference>
<dbReference type="GO" id="GO:0006352">
    <property type="term" value="P:DNA-templated transcription initiation"/>
    <property type="evidence" value="ECO:0007669"/>
    <property type="project" value="InterPro"/>
</dbReference>
<comment type="similarity">
    <text evidence="1">Belongs to the sigma-70 factor family. ECF subfamily.</text>
</comment>
<dbReference type="Proteomes" id="UP000310406">
    <property type="component" value="Unassembled WGS sequence"/>
</dbReference>
<gene>
    <name evidence="7" type="ORF">EZV76_10275</name>
</gene>
<dbReference type="EMBL" id="SNTZ01000004">
    <property type="protein sequence ID" value="THV59211.1"/>
    <property type="molecule type" value="Genomic_DNA"/>
</dbReference>
<evidence type="ECO:0000313" key="7">
    <source>
        <dbReference type="EMBL" id="THV59211.1"/>
    </source>
</evidence>
<dbReference type="SUPFAM" id="SSF88946">
    <property type="entry name" value="Sigma2 domain of RNA polymerase sigma factors"/>
    <property type="match status" value="1"/>
</dbReference>
<evidence type="ECO:0000259" key="5">
    <source>
        <dbReference type="Pfam" id="PF04542"/>
    </source>
</evidence>
<dbReference type="AlphaFoldDB" id="A0A4S8RNF3"/>
<dbReference type="InterPro" id="IPR013325">
    <property type="entry name" value="RNA_pol_sigma_r2"/>
</dbReference>
<keyword evidence="2" id="KW-0805">Transcription regulation</keyword>
<dbReference type="PANTHER" id="PTHR43133:SF46">
    <property type="entry name" value="RNA POLYMERASE SIGMA-70 FACTOR ECF SUBFAMILY"/>
    <property type="match status" value="1"/>
</dbReference>
<evidence type="ECO:0000256" key="2">
    <source>
        <dbReference type="ARBA" id="ARBA00023015"/>
    </source>
</evidence>
<dbReference type="InterPro" id="IPR014284">
    <property type="entry name" value="RNA_pol_sigma-70_dom"/>
</dbReference>
<dbReference type="InterPro" id="IPR039425">
    <property type="entry name" value="RNA_pol_sigma-70-like"/>
</dbReference>